<accession>A0A1S3D259</accession>
<dbReference type="CDD" id="cd00112">
    <property type="entry name" value="LDLa"/>
    <property type="match status" value="1"/>
</dbReference>
<dbReference type="PRINTS" id="PR00261">
    <property type="entry name" value="LDLRECEPTOR"/>
</dbReference>
<dbReference type="InterPro" id="IPR051221">
    <property type="entry name" value="LDLR-related"/>
</dbReference>
<dbReference type="SUPFAM" id="SSF57424">
    <property type="entry name" value="LDL receptor-like module"/>
    <property type="match status" value="2"/>
</dbReference>
<dbReference type="STRING" id="121845.A0A1S3D259"/>
<dbReference type="SMART" id="SM00192">
    <property type="entry name" value="LDLa"/>
    <property type="match status" value="1"/>
</dbReference>
<dbReference type="GeneID" id="103509892"/>
<sequence length="98" mass="11106">MNSSFRCGNGECVSIGSKCNQLVDCADGSDEKNCSCADFLKSQFLTRKICDGIIDCWDFSDEYECEWCSPGQYICPNSRVCIERTRLCEYTSRTYSCL</sequence>
<dbReference type="Proteomes" id="UP000079169">
    <property type="component" value="Unplaced"/>
</dbReference>
<evidence type="ECO:0000313" key="4">
    <source>
        <dbReference type="RefSeq" id="XP_008472746.1"/>
    </source>
</evidence>
<dbReference type="PANTHER" id="PTHR22722:SF15">
    <property type="entry name" value="LOW-DENSITY LIPOPROTEIN RECEPTOR-RELATED"/>
    <property type="match status" value="1"/>
</dbReference>
<feature type="disulfide bond" evidence="2">
    <location>
        <begin position="7"/>
        <end position="25"/>
    </location>
</feature>
<dbReference type="PaxDb" id="121845-A0A1S3D259"/>
<dbReference type="GO" id="GO:0006898">
    <property type="term" value="P:receptor-mediated endocytosis"/>
    <property type="evidence" value="ECO:0007669"/>
    <property type="project" value="TreeGrafter"/>
</dbReference>
<dbReference type="RefSeq" id="XP_008472746.1">
    <property type="nucleotide sequence ID" value="XM_008474524.1"/>
</dbReference>
<keyword evidence="3" id="KW-1185">Reference proteome</keyword>
<dbReference type="PROSITE" id="PS50068">
    <property type="entry name" value="LDLRA_2"/>
    <property type="match status" value="1"/>
</dbReference>
<dbReference type="AlphaFoldDB" id="A0A1S3D259"/>
<dbReference type="GO" id="GO:0042562">
    <property type="term" value="F:hormone binding"/>
    <property type="evidence" value="ECO:0007669"/>
    <property type="project" value="TreeGrafter"/>
</dbReference>
<evidence type="ECO:0000256" key="1">
    <source>
        <dbReference type="ARBA" id="ARBA00023157"/>
    </source>
</evidence>
<dbReference type="PANTHER" id="PTHR22722">
    <property type="entry name" value="LOW-DENSITY LIPOPROTEIN RECEPTOR-RELATED PROTEIN 2-RELATED"/>
    <property type="match status" value="1"/>
</dbReference>
<dbReference type="InterPro" id="IPR002172">
    <property type="entry name" value="LDrepeatLR_classA_rpt"/>
</dbReference>
<dbReference type="Pfam" id="PF00057">
    <property type="entry name" value="Ldl_recept_a"/>
    <property type="match status" value="1"/>
</dbReference>
<evidence type="ECO:0000313" key="3">
    <source>
        <dbReference type="Proteomes" id="UP000079169"/>
    </source>
</evidence>
<evidence type="ECO:0000256" key="2">
    <source>
        <dbReference type="PROSITE-ProRule" id="PRU00124"/>
    </source>
</evidence>
<dbReference type="Gene3D" id="4.10.400.10">
    <property type="entry name" value="Low-density Lipoprotein Receptor"/>
    <property type="match status" value="1"/>
</dbReference>
<dbReference type="GO" id="GO:0016324">
    <property type="term" value="C:apical plasma membrane"/>
    <property type="evidence" value="ECO:0007669"/>
    <property type="project" value="TreeGrafter"/>
</dbReference>
<organism evidence="3 4">
    <name type="scientific">Diaphorina citri</name>
    <name type="common">Asian citrus psyllid</name>
    <dbReference type="NCBI Taxonomy" id="121845"/>
    <lineage>
        <taxon>Eukaryota</taxon>
        <taxon>Metazoa</taxon>
        <taxon>Ecdysozoa</taxon>
        <taxon>Arthropoda</taxon>
        <taxon>Hexapoda</taxon>
        <taxon>Insecta</taxon>
        <taxon>Pterygota</taxon>
        <taxon>Neoptera</taxon>
        <taxon>Paraneoptera</taxon>
        <taxon>Hemiptera</taxon>
        <taxon>Sternorrhyncha</taxon>
        <taxon>Psylloidea</taxon>
        <taxon>Psyllidae</taxon>
        <taxon>Diaphorininae</taxon>
        <taxon>Diaphorina</taxon>
    </lineage>
</organism>
<protein>
    <submittedName>
        <fullName evidence="4">G-protein coupled receptor GRL101-like</fullName>
    </submittedName>
</protein>
<gene>
    <name evidence="4" type="primary">LOC103509892</name>
</gene>
<dbReference type="KEGG" id="dci:103509892"/>
<comment type="caution">
    <text evidence="2">Lacks conserved residue(s) required for the propagation of feature annotation.</text>
</comment>
<dbReference type="InterPro" id="IPR036055">
    <property type="entry name" value="LDL_receptor-like_sf"/>
</dbReference>
<name>A0A1S3D259_DIACI</name>
<reference evidence="4" key="1">
    <citation type="submission" date="2025-08" db="UniProtKB">
        <authorList>
            <consortium name="RefSeq"/>
        </authorList>
    </citation>
    <scope>IDENTIFICATION</scope>
</reference>
<feature type="disulfide bond" evidence="2">
    <location>
        <begin position="19"/>
        <end position="34"/>
    </location>
</feature>
<proteinExistence type="predicted"/>
<keyword evidence="1 2" id="KW-1015">Disulfide bond</keyword>
<dbReference type="GO" id="GO:0043235">
    <property type="term" value="C:receptor complex"/>
    <property type="evidence" value="ECO:0007669"/>
    <property type="project" value="TreeGrafter"/>
</dbReference>